<protein>
    <submittedName>
        <fullName evidence="2">Ester cyclase</fullName>
    </submittedName>
</protein>
<keyword evidence="3" id="KW-1185">Reference proteome</keyword>
<feature type="region of interest" description="Disordered" evidence="1">
    <location>
        <begin position="1"/>
        <end position="22"/>
    </location>
</feature>
<organism evidence="2 3">
    <name type="scientific">Nocardioides eburneus</name>
    <dbReference type="NCBI Taxonomy" id="3231482"/>
    <lineage>
        <taxon>Bacteria</taxon>
        <taxon>Bacillati</taxon>
        <taxon>Actinomycetota</taxon>
        <taxon>Actinomycetes</taxon>
        <taxon>Propionibacteriales</taxon>
        <taxon>Nocardioidaceae</taxon>
        <taxon>Nocardioides</taxon>
    </lineage>
</organism>
<dbReference type="InterPro" id="IPR032710">
    <property type="entry name" value="NTF2-like_dom_sf"/>
</dbReference>
<dbReference type="EMBL" id="JBFPJR010000023">
    <property type="protein sequence ID" value="MEX0428578.1"/>
    <property type="molecule type" value="Genomic_DNA"/>
</dbReference>
<reference evidence="2 3" key="1">
    <citation type="submission" date="2024-07" db="EMBL/GenBank/DDBJ databases">
        <authorList>
            <person name="Lee S."/>
            <person name="Kang M."/>
        </authorList>
    </citation>
    <scope>NUCLEOTIDE SEQUENCE [LARGE SCALE GENOMIC DNA]</scope>
    <source>
        <strain evidence="2 3">DS6</strain>
    </source>
</reference>
<feature type="compositionally biased region" description="Basic and acidic residues" evidence="1">
    <location>
        <begin position="1"/>
        <end position="13"/>
    </location>
</feature>
<name>A0ABV3T0D4_9ACTN</name>
<evidence type="ECO:0000256" key="1">
    <source>
        <dbReference type="SAM" id="MobiDB-lite"/>
    </source>
</evidence>
<dbReference type="InterPro" id="IPR009959">
    <property type="entry name" value="Cyclase_SnoaL-like"/>
</dbReference>
<dbReference type="SUPFAM" id="SSF54427">
    <property type="entry name" value="NTF2-like"/>
    <property type="match status" value="1"/>
</dbReference>
<dbReference type="Pfam" id="PF07366">
    <property type="entry name" value="SnoaL"/>
    <property type="match status" value="1"/>
</dbReference>
<dbReference type="RefSeq" id="WP_367994550.1">
    <property type="nucleotide sequence ID" value="NZ_JBFPJR010000023.1"/>
</dbReference>
<comment type="caution">
    <text evidence="2">The sequence shown here is derived from an EMBL/GenBank/DDBJ whole genome shotgun (WGS) entry which is preliminary data.</text>
</comment>
<dbReference type="Proteomes" id="UP001556631">
    <property type="component" value="Unassembled WGS sequence"/>
</dbReference>
<evidence type="ECO:0000313" key="2">
    <source>
        <dbReference type="EMBL" id="MEX0428578.1"/>
    </source>
</evidence>
<accession>A0ABV3T0D4</accession>
<gene>
    <name evidence="2" type="ORF">AB3X52_13180</name>
</gene>
<dbReference type="Gene3D" id="3.10.450.50">
    <property type="match status" value="1"/>
</dbReference>
<evidence type="ECO:0000313" key="3">
    <source>
        <dbReference type="Proteomes" id="UP001556631"/>
    </source>
</evidence>
<sequence length="69" mass="7588">MDHADGGHVDHDLGGPGDVVRRWRGRPGTGRRVEWNVIDIVTVVDGRITDHWAVADNLPLLAALTEEQP</sequence>
<proteinExistence type="predicted"/>